<keyword evidence="5 6" id="KW-0472">Membrane</keyword>
<dbReference type="Pfam" id="PF09678">
    <property type="entry name" value="Caa3_CtaG"/>
    <property type="match status" value="1"/>
</dbReference>
<evidence type="ECO:0000313" key="8">
    <source>
        <dbReference type="Proteomes" id="UP000717752"/>
    </source>
</evidence>
<dbReference type="Proteomes" id="UP000717752">
    <property type="component" value="Unassembled WGS sequence"/>
</dbReference>
<protein>
    <submittedName>
        <fullName evidence="7">Cytochrome c oxidase assembly protein</fullName>
    </submittedName>
</protein>
<accession>A0ABS7H4E0</accession>
<feature type="transmembrane region" description="Helical" evidence="6">
    <location>
        <begin position="166"/>
        <end position="193"/>
    </location>
</feature>
<dbReference type="EMBL" id="JAEUAK010000016">
    <property type="protein sequence ID" value="MBW9056380.1"/>
    <property type="molecule type" value="Genomic_DNA"/>
</dbReference>
<feature type="transmembrane region" description="Helical" evidence="6">
    <location>
        <begin position="109"/>
        <end position="131"/>
    </location>
</feature>
<feature type="transmembrane region" description="Helical" evidence="6">
    <location>
        <begin position="27"/>
        <end position="45"/>
    </location>
</feature>
<evidence type="ECO:0000256" key="4">
    <source>
        <dbReference type="ARBA" id="ARBA00022989"/>
    </source>
</evidence>
<evidence type="ECO:0000256" key="2">
    <source>
        <dbReference type="ARBA" id="ARBA00022475"/>
    </source>
</evidence>
<evidence type="ECO:0000313" key="7">
    <source>
        <dbReference type="EMBL" id="MBW9056380.1"/>
    </source>
</evidence>
<comment type="subcellular location">
    <subcellularLocation>
        <location evidence="1">Cell membrane</location>
        <topology evidence="1">Multi-pass membrane protein</topology>
    </subcellularLocation>
</comment>
<feature type="transmembrane region" description="Helical" evidence="6">
    <location>
        <begin position="79"/>
        <end position="97"/>
    </location>
</feature>
<keyword evidence="2" id="KW-1003">Cell membrane</keyword>
<comment type="caution">
    <text evidence="7">The sequence shown here is derived from an EMBL/GenBank/DDBJ whole genome shotgun (WGS) entry which is preliminary data.</text>
</comment>
<proteinExistence type="predicted"/>
<keyword evidence="4 6" id="KW-1133">Transmembrane helix</keyword>
<evidence type="ECO:0000256" key="3">
    <source>
        <dbReference type="ARBA" id="ARBA00022692"/>
    </source>
</evidence>
<evidence type="ECO:0000256" key="6">
    <source>
        <dbReference type="SAM" id="Phobius"/>
    </source>
</evidence>
<sequence length="258" mass="28817">MTFKIDPYCGSAPAPQLLMSAWNVDPYLLFAISLVAALTWLPALRDNRIRQWLAAILLLVVAFVSPLCALSSALFSARAVHHFVLISLAAPFIWRFVFSRETFWDRVPLIFIFVFHTTMLWLWHLPVPYAWALSGNAPYWIMEVPLFLSALWLWREILDVRRPAGGALIVSAATLLQMTALGAFLTFASHPLFSPHFLTSQAYGLSPLEDQQLAGLLMWIPASLPFAAAFLFRVARALTQPSDGLLVGRTAAASRLLH</sequence>
<reference evidence="7 8" key="1">
    <citation type="journal article" date="2021" name="MBio">
        <title>Poor Competitiveness of Bradyrhizobium in Pigeon Pea Root Colonization in Indian Soils.</title>
        <authorList>
            <person name="Chalasani D."/>
            <person name="Basu A."/>
            <person name="Pullabhotla S.V.S.R.N."/>
            <person name="Jorrin B."/>
            <person name="Neal A.L."/>
            <person name="Poole P.S."/>
            <person name="Podile A.R."/>
            <person name="Tkacz A."/>
        </authorList>
    </citation>
    <scope>NUCLEOTIDE SEQUENCE [LARGE SCALE GENOMIC DNA]</scope>
    <source>
        <strain evidence="7 8">HU56</strain>
    </source>
</reference>
<keyword evidence="8" id="KW-1185">Reference proteome</keyword>
<evidence type="ECO:0000256" key="5">
    <source>
        <dbReference type="ARBA" id="ARBA00023136"/>
    </source>
</evidence>
<gene>
    <name evidence="7" type="ORF">JNB85_28615</name>
</gene>
<feature type="transmembrane region" description="Helical" evidence="6">
    <location>
        <begin position="52"/>
        <end position="73"/>
    </location>
</feature>
<organism evidence="7 8">
    <name type="scientific">Rhizobium mesosinicum</name>
    <dbReference type="NCBI Taxonomy" id="335017"/>
    <lineage>
        <taxon>Bacteria</taxon>
        <taxon>Pseudomonadati</taxon>
        <taxon>Pseudomonadota</taxon>
        <taxon>Alphaproteobacteria</taxon>
        <taxon>Hyphomicrobiales</taxon>
        <taxon>Rhizobiaceae</taxon>
        <taxon>Rhizobium/Agrobacterium group</taxon>
        <taxon>Rhizobium</taxon>
    </lineage>
</organism>
<name>A0ABS7H4E0_9HYPH</name>
<feature type="transmembrane region" description="Helical" evidence="6">
    <location>
        <begin position="213"/>
        <end position="232"/>
    </location>
</feature>
<evidence type="ECO:0000256" key="1">
    <source>
        <dbReference type="ARBA" id="ARBA00004651"/>
    </source>
</evidence>
<feature type="transmembrane region" description="Helical" evidence="6">
    <location>
        <begin position="137"/>
        <end position="154"/>
    </location>
</feature>
<dbReference type="InterPro" id="IPR019108">
    <property type="entry name" value="Caa3_assmbl_CtaG-rel"/>
</dbReference>
<keyword evidence="3 6" id="KW-0812">Transmembrane</keyword>